<comment type="caution">
    <text evidence="4">The sequence shown here is derived from an EMBL/GenBank/DDBJ whole genome shotgun (WGS) entry which is preliminary data.</text>
</comment>
<dbReference type="InterPro" id="IPR000719">
    <property type="entry name" value="Prot_kinase_dom"/>
</dbReference>
<evidence type="ECO:0000256" key="2">
    <source>
        <dbReference type="ARBA" id="ARBA00022840"/>
    </source>
</evidence>
<dbReference type="PANTHER" id="PTHR27001:SF931">
    <property type="entry name" value="OS11G0664100 PROTEIN"/>
    <property type="match status" value="1"/>
</dbReference>
<dbReference type="Gene3D" id="1.10.510.10">
    <property type="entry name" value="Transferase(Phosphotransferase) domain 1"/>
    <property type="match status" value="1"/>
</dbReference>
<proteinExistence type="predicted"/>
<evidence type="ECO:0000313" key="5">
    <source>
        <dbReference type="Proteomes" id="UP001470230"/>
    </source>
</evidence>
<dbReference type="Proteomes" id="UP001470230">
    <property type="component" value="Unassembled WGS sequence"/>
</dbReference>
<evidence type="ECO:0000256" key="1">
    <source>
        <dbReference type="ARBA" id="ARBA00022741"/>
    </source>
</evidence>
<protein>
    <recommendedName>
        <fullName evidence="3">Protein kinase domain-containing protein</fullName>
    </recommendedName>
</protein>
<keyword evidence="2" id="KW-0067">ATP-binding</keyword>
<gene>
    <name evidence="4" type="ORF">M9Y10_005718</name>
</gene>
<keyword evidence="5" id="KW-1185">Reference proteome</keyword>
<dbReference type="PANTHER" id="PTHR27001">
    <property type="entry name" value="OS01G0253100 PROTEIN"/>
    <property type="match status" value="1"/>
</dbReference>
<feature type="domain" description="Protein kinase" evidence="3">
    <location>
        <begin position="35"/>
        <end position="175"/>
    </location>
</feature>
<accession>A0ABR2JCF3</accession>
<organism evidence="4 5">
    <name type="scientific">Tritrichomonas musculus</name>
    <dbReference type="NCBI Taxonomy" id="1915356"/>
    <lineage>
        <taxon>Eukaryota</taxon>
        <taxon>Metamonada</taxon>
        <taxon>Parabasalia</taxon>
        <taxon>Tritrichomonadida</taxon>
        <taxon>Tritrichomonadidae</taxon>
        <taxon>Tritrichomonas</taxon>
    </lineage>
</organism>
<dbReference type="SUPFAM" id="SSF56112">
    <property type="entry name" value="Protein kinase-like (PK-like)"/>
    <property type="match status" value="1"/>
</dbReference>
<dbReference type="EMBL" id="JAPFFF010000012">
    <property type="protein sequence ID" value="KAK8875551.1"/>
    <property type="molecule type" value="Genomic_DNA"/>
</dbReference>
<dbReference type="InterPro" id="IPR011009">
    <property type="entry name" value="Kinase-like_dom_sf"/>
</dbReference>
<evidence type="ECO:0000259" key="3">
    <source>
        <dbReference type="PROSITE" id="PS50011"/>
    </source>
</evidence>
<dbReference type="Pfam" id="PF00069">
    <property type="entry name" value="Pkinase"/>
    <property type="match status" value="1"/>
</dbReference>
<name>A0ABR2JCF3_9EUKA</name>
<evidence type="ECO:0000313" key="4">
    <source>
        <dbReference type="EMBL" id="KAK8875551.1"/>
    </source>
</evidence>
<dbReference type="PROSITE" id="PS50011">
    <property type="entry name" value="PROTEIN_KINASE_DOM"/>
    <property type="match status" value="1"/>
</dbReference>
<reference evidence="4 5" key="1">
    <citation type="submission" date="2024-04" db="EMBL/GenBank/DDBJ databases">
        <title>Tritrichomonas musculus Genome.</title>
        <authorList>
            <person name="Alves-Ferreira E."/>
            <person name="Grigg M."/>
            <person name="Lorenzi H."/>
            <person name="Galac M."/>
        </authorList>
    </citation>
    <scope>NUCLEOTIDE SEQUENCE [LARGE SCALE GENOMIC DNA]</scope>
    <source>
        <strain evidence="4 5">EAF2021</strain>
    </source>
</reference>
<sequence length="175" mass="20375">MNQDLKSSKAEFNLKSSEEQIKSSIDKYLIDLNDYEIKRDHKESNHGILNYACDKYYGMVYVAKTFLLKYSLQNRSSILHEISNLFLQHPTLFHINGFSYEDFEGNNNLTIITNYMKNGSISSNLPINTNSQKQIILIGITRAMMLLHEQNIIHRNLKAENVLIDDNYHPLLNDF</sequence>
<keyword evidence="1" id="KW-0547">Nucleotide-binding</keyword>